<accession>A0A0N8GFY4</accession>
<dbReference type="AlphaFoldDB" id="A0A0N8GFY4"/>
<dbReference type="InterPro" id="IPR021731">
    <property type="entry name" value="AMIN_dom"/>
</dbReference>
<evidence type="ECO:0000256" key="2">
    <source>
        <dbReference type="ARBA" id="ARBA00011901"/>
    </source>
</evidence>
<evidence type="ECO:0000256" key="3">
    <source>
        <dbReference type="ARBA" id="ARBA00022801"/>
    </source>
</evidence>
<dbReference type="InterPro" id="IPR050695">
    <property type="entry name" value="N-acetylmuramoyl_amidase_3"/>
</dbReference>
<dbReference type="CDD" id="cd02696">
    <property type="entry name" value="MurNAc-LAA"/>
    <property type="match status" value="1"/>
</dbReference>
<evidence type="ECO:0000256" key="1">
    <source>
        <dbReference type="ARBA" id="ARBA00001561"/>
    </source>
</evidence>
<evidence type="ECO:0000256" key="4">
    <source>
        <dbReference type="SAM" id="MobiDB-lite"/>
    </source>
</evidence>
<organism evidence="6 7">
    <name type="scientific">Prosthecodimorpha hirschii</name>
    <dbReference type="NCBI Taxonomy" id="665126"/>
    <lineage>
        <taxon>Bacteria</taxon>
        <taxon>Pseudomonadati</taxon>
        <taxon>Pseudomonadota</taxon>
        <taxon>Alphaproteobacteria</taxon>
        <taxon>Hyphomicrobiales</taxon>
        <taxon>Ancalomicrobiaceae</taxon>
        <taxon>Prosthecodimorpha</taxon>
    </lineage>
</organism>
<reference evidence="6 7" key="2">
    <citation type="submission" date="2015-10" db="EMBL/GenBank/DDBJ databases">
        <title>Draft Genome Sequence of Prosthecomicrobium hirschii ATCC 27832.</title>
        <authorList>
            <person name="Daniel J."/>
            <person name="Givan S.A."/>
            <person name="Brun Y.V."/>
            <person name="Brown P.J."/>
        </authorList>
    </citation>
    <scope>NUCLEOTIDE SEQUENCE [LARGE SCALE GENOMIC DNA]</scope>
    <source>
        <strain evidence="6 7">16</strain>
    </source>
</reference>
<dbReference type="GO" id="GO:0009253">
    <property type="term" value="P:peptidoglycan catabolic process"/>
    <property type="evidence" value="ECO:0007669"/>
    <property type="project" value="InterPro"/>
</dbReference>
<dbReference type="EMBL" id="LJYW01000001">
    <property type="protein sequence ID" value="KPL55609.1"/>
    <property type="molecule type" value="Genomic_DNA"/>
</dbReference>
<dbReference type="Pfam" id="PF01520">
    <property type="entry name" value="Amidase_3"/>
    <property type="match status" value="1"/>
</dbReference>
<dbReference type="Proteomes" id="UP000048984">
    <property type="component" value="Unassembled WGS sequence"/>
</dbReference>
<evidence type="ECO:0000313" key="6">
    <source>
        <dbReference type="EMBL" id="KPL55609.1"/>
    </source>
</evidence>
<protein>
    <recommendedName>
        <fullName evidence="2">N-acetylmuramoyl-L-alanine amidase</fullName>
        <ecNumber evidence="2">3.5.1.28</ecNumber>
    </recommendedName>
</protein>
<dbReference type="Gene3D" id="3.40.630.40">
    <property type="entry name" value="Zn-dependent exopeptidases"/>
    <property type="match status" value="1"/>
</dbReference>
<feature type="region of interest" description="Disordered" evidence="4">
    <location>
        <begin position="156"/>
        <end position="178"/>
    </location>
</feature>
<dbReference type="Pfam" id="PF11741">
    <property type="entry name" value="AMIN"/>
    <property type="match status" value="1"/>
</dbReference>
<proteinExistence type="predicted"/>
<sequence length="415" mass="44424">MSLSAAGRTSAGAPAMAAPAVDAATVGEPQGDAGGPPAVASHPSISVDRERTRFTIDLSRPVPIDSFGLTDPYRIVIDLPETRFDLPQEAGRSGGGAIASWRWGLFMAGRSRLVFDANGPLAIERAAIERGENGGPARLVLVLRETSREAFMAAHVRQTRPPALSEGTGVLAKGDREPTRAQKAKPVVVIDAGHGGIDVGTRSPATGTVEKGVVLDIARLLEKKLAATGRYEVHMTRRDDTFVPLGERVRIARQHHADLFLSIHADAEYDRLVRGATVYTLDDRASDSAAAALAAKENASDALAGVVPDEAPSAVADILIDLILRETKRFSHVLARNLVEDLGAVGRLVKVQPHRSANFRVLKAHDVPSALVELGFLTNKDDEQLLMSADWREKTTSALMSAIDRYFQNRVANAP</sequence>
<name>A0A0N8GFY4_9HYPH</name>
<feature type="domain" description="MurNAc-LAA" evidence="5">
    <location>
        <begin position="249"/>
        <end position="404"/>
    </location>
</feature>
<dbReference type="SMART" id="SM00646">
    <property type="entry name" value="Ami_3"/>
    <property type="match status" value="1"/>
</dbReference>
<comment type="caution">
    <text evidence="6">The sequence shown here is derived from an EMBL/GenBank/DDBJ whole genome shotgun (WGS) entry which is preliminary data.</text>
</comment>
<gene>
    <name evidence="6" type="ORF">ABB55_01495</name>
</gene>
<dbReference type="InterPro" id="IPR002508">
    <property type="entry name" value="MurNAc-LAA_cat"/>
</dbReference>
<dbReference type="Gene3D" id="2.60.40.3500">
    <property type="match status" value="1"/>
</dbReference>
<dbReference type="GO" id="GO:0030288">
    <property type="term" value="C:outer membrane-bounded periplasmic space"/>
    <property type="evidence" value="ECO:0007669"/>
    <property type="project" value="TreeGrafter"/>
</dbReference>
<evidence type="ECO:0000313" key="7">
    <source>
        <dbReference type="Proteomes" id="UP000048984"/>
    </source>
</evidence>
<dbReference type="STRING" id="665126.ABB55_01495"/>
<keyword evidence="3" id="KW-0378">Hydrolase</keyword>
<evidence type="ECO:0000259" key="5">
    <source>
        <dbReference type="SMART" id="SM00646"/>
    </source>
</evidence>
<keyword evidence="7" id="KW-1185">Reference proteome</keyword>
<dbReference type="GO" id="GO:0008745">
    <property type="term" value="F:N-acetylmuramoyl-L-alanine amidase activity"/>
    <property type="evidence" value="ECO:0007669"/>
    <property type="project" value="UniProtKB-EC"/>
</dbReference>
<comment type="catalytic activity">
    <reaction evidence="1">
        <text>Hydrolyzes the link between N-acetylmuramoyl residues and L-amino acid residues in certain cell-wall glycopeptides.</text>
        <dbReference type="EC" id="3.5.1.28"/>
    </reaction>
</comment>
<dbReference type="PANTHER" id="PTHR30404">
    <property type="entry name" value="N-ACETYLMURAMOYL-L-ALANINE AMIDASE"/>
    <property type="match status" value="1"/>
</dbReference>
<dbReference type="EC" id="3.5.1.28" evidence="2"/>
<dbReference type="SUPFAM" id="SSF53187">
    <property type="entry name" value="Zn-dependent exopeptidases"/>
    <property type="match status" value="1"/>
</dbReference>
<dbReference type="PANTHER" id="PTHR30404:SF0">
    <property type="entry name" value="N-ACETYLMURAMOYL-L-ALANINE AMIDASE AMIC"/>
    <property type="match status" value="1"/>
</dbReference>
<reference evidence="6 7" key="1">
    <citation type="submission" date="2015-09" db="EMBL/GenBank/DDBJ databases">
        <authorList>
            <consortium name="Swine Surveillance"/>
        </authorList>
    </citation>
    <scope>NUCLEOTIDE SEQUENCE [LARGE SCALE GENOMIC DNA]</scope>
    <source>
        <strain evidence="6 7">16</strain>
    </source>
</reference>